<dbReference type="GO" id="GO:0030604">
    <property type="term" value="F:1-deoxy-D-xylulose-5-phosphate reductoisomerase activity"/>
    <property type="evidence" value="ECO:0007669"/>
    <property type="project" value="UniProtKB-UniRule"/>
</dbReference>
<evidence type="ECO:0000256" key="9">
    <source>
        <dbReference type="HAMAP-Rule" id="MF_00183"/>
    </source>
</evidence>
<dbReference type="InterPro" id="IPR013512">
    <property type="entry name" value="DXP_reductoisomerase_N"/>
</dbReference>
<evidence type="ECO:0000259" key="12">
    <source>
        <dbReference type="Pfam" id="PF08436"/>
    </source>
</evidence>
<dbReference type="GO" id="GO:0051484">
    <property type="term" value="P:isopentenyl diphosphate biosynthetic process, methylerythritol 4-phosphate pathway involved in terpenoid biosynthetic process"/>
    <property type="evidence" value="ECO:0007669"/>
    <property type="project" value="UniProtKB-ARBA"/>
</dbReference>
<dbReference type="OrthoDB" id="9806546at2"/>
<dbReference type="PANTHER" id="PTHR30525">
    <property type="entry name" value="1-DEOXY-D-XYLULOSE 5-PHOSPHATE REDUCTOISOMERASE"/>
    <property type="match status" value="1"/>
</dbReference>
<keyword evidence="7 9" id="KW-0414">Isoprene biosynthesis</keyword>
<dbReference type="FunFam" id="3.40.50.720:FF:000045">
    <property type="entry name" value="1-deoxy-D-xylulose 5-phosphate reductoisomerase"/>
    <property type="match status" value="1"/>
</dbReference>
<keyword evidence="3 9" id="KW-0479">Metal-binding</keyword>
<accession>A0A345NIP9</accession>
<feature type="domain" description="DXP reductoisomerase C-terminal" evidence="13">
    <location>
        <begin position="324"/>
        <end position="447"/>
    </location>
</feature>
<dbReference type="InterPro" id="IPR003821">
    <property type="entry name" value="DXP_reductoisomerase"/>
</dbReference>
<dbReference type="InterPro" id="IPR026877">
    <property type="entry name" value="DXPR_C"/>
</dbReference>
<feature type="binding site" evidence="9">
    <location>
        <position position="92"/>
    </location>
    <ligand>
        <name>NADPH</name>
        <dbReference type="ChEBI" id="CHEBI:57783"/>
    </ligand>
</feature>
<feature type="domain" description="1-deoxy-D-xylulose 5-phosphate reductoisomerase N-terminal" evidence="11">
    <location>
        <begin position="60"/>
        <end position="197"/>
    </location>
</feature>
<dbReference type="InterPro" id="IPR036169">
    <property type="entry name" value="DXPR_C_sf"/>
</dbReference>
<feature type="binding site" evidence="9">
    <location>
        <position position="213"/>
    </location>
    <ligand>
        <name>Mn(2+)</name>
        <dbReference type="ChEBI" id="CHEBI:29035"/>
    </ligand>
</feature>
<evidence type="ECO:0000256" key="7">
    <source>
        <dbReference type="ARBA" id="ARBA00023229"/>
    </source>
</evidence>
<feature type="binding site" evidence="9">
    <location>
        <position position="189"/>
    </location>
    <ligand>
        <name>NADPH</name>
        <dbReference type="ChEBI" id="CHEBI:57783"/>
    </ligand>
</feature>
<evidence type="ECO:0000256" key="8">
    <source>
        <dbReference type="ARBA" id="ARBA00048543"/>
    </source>
</evidence>
<dbReference type="Proteomes" id="UP000253790">
    <property type="component" value="Chromosome"/>
</dbReference>
<dbReference type="NCBIfam" id="TIGR00243">
    <property type="entry name" value="Dxr"/>
    <property type="match status" value="1"/>
</dbReference>
<dbReference type="PIRSF" id="PIRSF006205">
    <property type="entry name" value="Dxp_reductismrs"/>
    <property type="match status" value="1"/>
</dbReference>
<evidence type="ECO:0000256" key="2">
    <source>
        <dbReference type="ARBA" id="ARBA00006825"/>
    </source>
</evidence>
<dbReference type="InterPro" id="IPR036291">
    <property type="entry name" value="NAD(P)-bd_dom_sf"/>
</dbReference>
<feature type="binding site" evidence="9">
    <location>
        <position position="215"/>
    </location>
    <ligand>
        <name>1-deoxy-D-xylulose 5-phosphate</name>
        <dbReference type="ChEBI" id="CHEBI:57792"/>
    </ligand>
</feature>
<feature type="region of interest" description="Disordered" evidence="10">
    <location>
        <begin position="1"/>
        <end position="55"/>
    </location>
</feature>
<dbReference type="Pfam" id="PF13288">
    <property type="entry name" value="DXPR_C"/>
    <property type="match status" value="1"/>
</dbReference>
<feature type="compositionally biased region" description="Low complexity" evidence="10">
    <location>
        <begin position="9"/>
        <end position="20"/>
    </location>
</feature>
<dbReference type="UniPathway" id="UPA00056">
    <property type="reaction ID" value="UER00092"/>
</dbReference>
<dbReference type="Pfam" id="PF02670">
    <property type="entry name" value="DXP_reductoisom"/>
    <property type="match status" value="1"/>
</dbReference>
<evidence type="ECO:0000259" key="13">
    <source>
        <dbReference type="Pfam" id="PF13288"/>
    </source>
</evidence>
<feature type="binding site" evidence="9">
    <location>
        <position position="239"/>
    </location>
    <ligand>
        <name>1-deoxy-D-xylulose 5-phosphate</name>
        <dbReference type="ChEBI" id="CHEBI:57792"/>
    </ligand>
</feature>
<dbReference type="Pfam" id="PF08436">
    <property type="entry name" value="DXP_redisom_C"/>
    <property type="match status" value="1"/>
</dbReference>
<reference evidence="14 15" key="1">
    <citation type="submission" date="2018-07" db="EMBL/GenBank/DDBJ databases">
        <title>Complete genome sequencing of Ornithinimicrobium sp. AMA3305.</title>
        <authorList>
            <person name="Bae J.-W."/>
        </authorList>
    </citation>
    <scope>NUCLEOTIDE SEQUENCE [LARGE SCALE GENOMIC DNA]</scope>
    <source>
        <strain evidence="14 15">AMA3305</strain>
    </source>
</reference>
<keyword evidence="14" id="KW-0413">Isomerase</keyword>
<comment type="cofactor">
    <cofactor evidence="9">
        <name>Mg(2+)</name>
        <dbReference type="ChEBI" id="CHEBI:18420"/>
    </cofactor>
    <cofactor evidence="9">
        <name>Mn(2+)</name>
        <dbReference type="ChEBI" id="CHEBI:29035"/>
    </cofactor>
</comment>
<feature type="binding site" evidence="9">
    <location>
        <position position="214"/>
    </location>
    <ligand>
        <name>1-deoxy-D-xylulose 5-phosphate</name>
        <dbReference type="ChEBI" id="CHEBI:57792"/>
    </ligand>
</feature>
<feature type="binding site" evidence="9">
    <location>
        <position position="281"/>
    </location>
    <ligand>
        <name>1-deoxy-D-xylulose 5-phosphate</name>
        <dbReference type="ChEBI" id="CHEBI:57792"/>
    </ligand>
</feature>
<feature type="compositionally biased region" description="Basic residues" evidence="10">
    <location>
        <begin position="21"/>
        <end position="33"/>
    </location>
</feature>
<dbReference type="EC" id="1.1.1.267" evidence="9"/>
<dbReference type="SUPFAM" id="SSF69055">
    <property type="entry name" value="1-deoxy-D-xylulose-5-phosphate reductoisomerase, C-terminal domain"/>
    <property type="match status" value="1"/>
</dbReference>
<dbReference type="SUPFAM" id="SSF55347">
    <property type="entry name" value="Glyceraldehyde-3-phosphate dehydrogenase-like, C-terminal domain"/>
    <property type="match status" value="1"/>
</dbReference>
<dbReference type="GO" id="GO:0016853">
    <property type="term" value="F:isomerase activity"/>
    <property type="evidence" value="ECO:0007669"/>
    <property type="project" value="UniProtKB-KW"/>
</dbReference>
<evidence type="ECO:0000256" key="3">
    <source>
        <dbReference type="ARBA" id="ARBA00022723"/>
    </source>
</evidence>
<evidence type="ECO:0000313" key="14">
    <source>
        <dbReference type="EMBL" id="AXH94907.1"/>
    </source>
</evidence>
<gene>
    <name evidence="9" type="primary">dxr</name>
    <name evidence="14" type="ORF">DV701_00760</name>
</gene>
<feature type="binding site" evidence="9">
    <location>
        <position position="284"/>
    </location>
    <ligand>
        <name>1-deoxy-D-xylulose 5-phosphate</name>
        <dbReference type="ChEBI" id="CHEBI:57792"/>
    </ligand>
</feature>
<comment type="function">
    <text evidence="9">Catalyzes the NADPH-dependent rearrangement and reduction of 1-deoxy-D-xylulose-5-phosphate (DXP) to 2-C-methyl-D-erythritol 4-phosphate (MEP).</text>
</comment>
<dbReference type="InterPro" id="IPR013644">
    <property type="entry name" value="DXP_reductoisomerase_C"/>
</dbReference>
<feature type="binding site" evidence="9">
    <location>
        <position position="268"/>
    </location>
    <ligand>
        <name>NADPH</name>
        <dbReference type="ChEBI" id="CHEBI:57783"/>
    </ligand>
</feature>
<keyword evidence="6 9" id="KW-0464">Manganese</keyword>
<comment type="catalytic activity">
    <reaction evidence="8">
        <text>2-C-methyl-D-erythritol 4-phosphate + NADP(+) = 1-deoxy-D-xylulose 5-phosphate + NADPH + H(+)</text>
        <dbReference type="Rhea" id="RHEA:13717"/>
        <dbReference type="ChEBI" id="CHEBI:15378"/>
        <dbReference type="ChEBI" id="CHEBI:57783"/>
        <dbReference type="ChEBI" id="CHEBI:57792"/>
        <dbReference type="ChEBI" id="CHEBI:58262"/>
        <dbReference type="ChEBI" id="CHEBI:58349"/>
        <dbReference type="EC" id="1.1.1.267"/>
    </reaction>
    <physiologicalReaction direction="right-to-left" evidence="8">
        <dbReference type="Rhea" id="RHEA:13719"/>
    </physiologicalReaction>
</comment>
<feature type="binding site" evidence="9">
    <location>
        <position position="191"/>
    </location>
    <ligand>
        <name>NADPH</name>
        <dbReference type="ChEBI" id="CHEBI:57783"/>
    </ligand>
</feature>
<feature type="binding site" evidence="9">
    <location>
        <position position="190"/>
    </location>
    <ligand>
        <name>1-deoxy-D-xylulose 5-phosphate</name>
        <dbReference type="ChEBI" id="CHEBI:57792"/>
    </ligand>
</feature>
<evidence type="ECO:0000259" key="11">
    <source>
        <dbReference type="Pfam" id="PF02670"/>
    </source>
</evidence>
<dbReference type="PANTHER" id="PTHR30525:SF0">
    <property type="entry name" value="1-DEOXY-D-XYLULOSE 5-PHOSPHATE REDUCTOISOMERASE, CHLOROPLASTIC"/>
    <property type="match status" value="1"/>
</dbReference>
<proteinExistence type="inferred from homology"/>
<evidence type="ECO:0000256" key="10">
    <source>
        <dbReference type="SAM" id="MobiDB-lite"/>
    </source>
</evidence>
<evidence type="ECO:0000256" key="6">
    <source>
        <dbReference type="ARBA" id="ARBA00023211"/>
    </source>
</evidence>
<name>A0A345NIP9_9MICO</name>
<keyword evidence="5 9" id="KW-0560">Oxidoreductase</keyword>
<feature type="binding site" evidence="9">
    <location>
        <position position="66"/>
    </location>
    <ligand>
        <name>NADPH</name>
        <dbReference type="ChEBI" id="CHEBI:57783"/>
    </ligand>
</feature>
<comment type="similarity">
    <text evidence="2 9">Belongs to the DXR family.</text>
</comment>
<dbReference type="AlphaFoldDB" id="A0A345NIP9"/>
<dbReference type="SUPFAM" id="SSF51735">
    <property type="entry name" value="NAD(P)-binding Rossmann-fold domains"/>
    <property type="match status" value="1"/>
</dbReference>
<keyword evidence="4 9" id="KW-0521">NADP</keyword>
<feature type="binding site" evidence="9">
    <location>
        <position position="262"/>
    </location>
    <ligand>
        <name>1-deoxy-D-xylulose 5-phosphate</name>
        <dbReference type="ChEBI" id="CHEBI:57792"/>
    </ligand>
</feature>
<dbReference type="GO" id="GO:0070402">
    <property type="term" value="F:NADPH binding"/>
    <property type="evidence" value="ECO:0007669"/>
    <property type="project" value="InterPro"/>
</dbReference>
<feature type="binding site" evidence="9">
    <location>
        <position position="284"/>
    </location>
    <ligand>
        <name>Mn(2+)</name>
        <dbReference type="ChEBI" id="CHEBI:29035"/>
    </ligand>
</feature>
<keyword evidence="9" id="KW-0460">Magnesium</keyword>
<protein>
    <recommendedName>
        <fullName evidence="9">1-deoxy-D-xylulose 5-phosphate reductoisomerase</fullName>
        <shortName evidence="9">DXP reductoisomerase</shortName>
        <ecNumber evidence="9">1.1.1.267</ecNumber>
    </recommendedName>
    <alternativeName>
        <fullName evidence="9">1-deoxyxylulose-5-phosphate reductoisomerase</fullName>
    </alternativeName>
    <alternativeName>
        <fullName evidence="9">2-C-methyl-D-erythritol 4-phosphate synthase</fullName>
    </alternativeName>
</protein>
<dbReference type="GO" id="GO:0030145">
    <property type="term" value="F:manganese ion binding"/>
    <property type="evidence" value="ECO:0007669"/>
    <property type="project" value="TreeGrafter"/>
</dbReference>
<feature type="binding site" evidence="9">
    <location>
        <position position="275"/>
    </location>
    <ligand>
        <name>1-deoxy-D-xylulose 5-phosphate</name>
        <dbReference type="ChEBI" id="CHEBI:57792"/>
    </ligand>
</feature>
<dbReference type="Gene3D" id="3.40.50.720">
    <property type="entry name" value="NAD(P)-binding Rossmann-like Domain"/>
    <property type="match status" value="1"/>
</dbReference>
<comment type="caution">
    <text evidence="9">Lacks conserved residue(s) required for the propagation of feature annotation.</text>
</comment>
<evidence type="ECO:0000256" key="4">
    <source>
        <dbReference type="ARBA" id="ARBA00022857"/>
    </source>
</evidence>
<dbReference type="EMBL" id="CP031229">
    <property type="protein sequence ID" value="AXH94907.1"/>
    <property type="molecule type" value="Genomic_DNA"/>
</dbReference>
<feature type="binding site" evidence="9">
    <location>
        <position position="68"/>
    </location>
    <ligand>
        <name>NADPH</name>
        <dbReference type="ChEBI" id="CHEBI:57783"/>
    </ligand>
</feature>
<feature type="domain" description="1-deoxy-D-xylulose 5-phosphate reductoisomerase C-terminal" evidence="12">
    <location>
        <begin position="209"/>
        <end position="292"/>
    </location>
</feature>
<evidence type="ECO:0000313" key="15">
    <source>
        <dbReference type="Proteomes" id="UP000253790"/>
    </source>
</evidence>
<evidence type="ECO:0000256" key="5">
    <source>
        <dbReference type="ARBA" id="ARBA00023002"/>
    </source>
</evidence>
<keyword evidence="15" id="KW-1185">Reference proteome</keyword>
<feature type="binding site" evidence="9">
    <location>
        <position position="280"/>
    </location>
    <ligand>
        <name>1-deoxy-D-xylulose 5-phosphate</name>
        <dbReference type="ChEBI" id="CHEBI:57792"/>
    </ligand>
</feature>
<sequence>MPPRRARPARLLGGRPAAGRHAGRGRVPSRRARVGGGLGPRPRGSLRRAGHNGGVRQRSVTILGSTGSIGTQAIQVVRAHPDRFRVRALAAGGSDVRLLARQAVALDVAQVALARDEAATRAALEDALVEEAAAAGRTAYRPEVLTGPEAATTVAGNGVDVVLNGITGSIGLRPTLAALAAGSTLALANKESLIVGGPIVRAAAAPGQIVPVDSEHSAIAQSLRGGRRGEVRRLVLTASGGPFRGRSRAELEQVTPQEALRHPNFAMGRVITTNSATLVNKGLEVIEAHLLFDVDIDDIDVVVHPQQQIHSMVEFHDGSTIAQLGPPRMLVPIGLGLSWPERLEDVDEPCDWSRASTWEFHPLDHEAFPAVRLAERVGREGGTFPAVYNAANEEAVEAFHDRRLPFTGIVDVVERVVDEHACGNRTGAPEVELTVDRVLAADAWARRAAADRIAATHDLKELSR</sequence>
<evidence type="ECO:0000256" key="1">
    <source>
        <dbReference type="ARBA" id="ARBA00005094"/>
    </source>
</evidence>
<feature type="binding site" evidence="9">
    <location>
        <position position="67"/>
    </location>
    <ligand>
        <name>NADPH</name>
        <dbReference type="ChEBI" id="CHEBI:57783"/>
    </ligand>
</feature>
<dbReference type="HAMAP" id="MF_00183">
    <property type="entry name" value="DXP_reductoisom"/>
    <property type="match status" value="1"/>
</dbReference>
<feature type="binding site" evidence="9">
    <location>
        <position position="69"/>
    </location>
    <ligand>
        <name>NADPH</name>
        <dbReference type="ChEBI" id="CHEBI:57783"/>
    </ligand>
</feature>
<dbReference type="KEGG" id="orn:DV701_00760"/>
<comment type="pathway">
    <text evidence="1 9">Isoprenoid biosynthesis; isopentenyl diphosphate biosynthesis via DXP pathway; isopentenyl diphosphate from 1-deoxy-D-xylulose 5-phosphate: step 1/6.</text>
</comment>
<dbReference type="Gene3D" id="1.10.1740.10">
    <property type="match status" value="1"/>
</dbReference>
<feature type="binding site" evidence="9">
    <location>
        <position position="215"/>
    </location>
    <ligand>
        <name>Mn(2+)</name>
        <dbReference type="ChEBI" id="CHEBI:29035"/>
    </ligand>
</feature>
<organism evidence="14 15">
    <name type="scientific">Ornithinimicrobium avium</name>
    <dbReference type="NCBI Taxonomy" id="2283195"/>
    <lineage>
        <taxon>Bacteria</taxon>
        <taxon>Bacillati</taxon>
        <taxon>Actinomycetota</taxon>
        <taxon>Actinomycetes</taxon>
        <taxon>Micrococcales</taxon>
        <taxon>Ornithinimicrobiaceae</taxon>
        <taxon>Ornithinimicrobium</taxon>
    </lineage>
</organism>